<evidence type="ECO:0008006" key="3">
    <source>
        <dbReference type="Google" id="ProtNLM"/>
    </source>
</evidence>
<dbReference type="AlphaFoldDB" id="A0A1I0F2S2"/>
<dbReference type="InterPro" id="IPR029016">
    <property type="entry name" value="GAF-like_dom_sf"/>
</dbReference>
<protein>
    <recommendedName>
        <fullName evidence="3">TIR domain-containing protein</fullName>
    </recommendedName>
</protein>
<evidence type="ECO:0000313" key="2">
    <source>
        <dbReference type="Proteomes" id="UP000199345"/>
    </source>
</evidence>
<gene>
    <name evidence="1" type="ORF">SAMN05216326_1333</name>
</gene>
<sequence length="368" mass="41638">MPLTFGDQLKLFALSVDVVDIDRFNRINRLIDEYCRETLGIESTKLHLASEVDNQPALKQYGMGALDIEHVRTIKTSNGNYNSLTSLAYGKRKPLWIVSANGKQNLKKCSSGFSDLWSGLKTLPDYKTNGSIDEKELRTSIIIPICHKNDMLGVMNFETSDYIEITDEAKSELSKITETLGILIHLFRSADAQKTSTTAALDNLQQLLSRPLPKLTKPKIFLASSADAEADVISAVCNVLDESTYTEKLDLIYWKDMNQPGNINQQLLEAIASCRYGICYFSQKVADNDYIDNINVVFEAGMFHGRVDEITPEPASWIPIREKQSPELPFDFAQERILWVERNKNGTLKTKPFVNTFRKKLDILIRNN</sequence>
<organism evidence="1 2">
    <name type="scientific">Nitrosomonas marina</name>
    <dbReference type="NCBI Taxonomy" id="917"/>
    <lineage>
        <taxon>Bacteria</taxon>
        <taxon>Pseudomonadati</taxon>
        <taxon>Pseudomonadota</taxon>
        <taxon>Betaproteobacteria</taxon>
        <taxon>Nitrosomonadales</taxon>
        <taxon>Nitrosomonadaceae</taxon>
        <taxon>Nitrosomonas</taxon>
    </lineage>
</organism>
<reference evidence="2" key="1">
    <citation type="submission" date="2016-10" db="EMBL/GenBank/DDBJ databases">
        <authorList>
            <person name="Varghese N."/>
            <person name="Submissions S."/>
        </authorList>
    </citation>
    <scope>NUCLEOTIDE SEQUENCE [LARGE SCALE GENOMIC DNA]</scope>
    <source>
        <strain evidence="2">Nm71</strain>
    </source>
</reference>
<evidence type="ECO:0000313" key="1">
    <source>
        <dbReference type="EMBL" id="SET52325.1"/>
    </source>
</evidence>
<dbReference type="EMBL" id="FOIA01000033">
    <property type="protein sequence ID" value="SET52325.1"/>
    <property type="molecule type" value="Genomic_DNA"/>
</dbReference>
<keyword evidence="2" id="KW-1185">Reference proteome</keyword>
<dbReference type="OrthoDB" id="9840790at2"/>
<name>A0A1I0F2S2_9PROT</name>
<dbReference type="Proteomes" id="UP000199345">
    <property type="component" value="Unassembled WGS sequence"/>
</dbReference>
<accession>A0A1I0F2S2</accession>
<dbReference type="RefSeq" id="WP_090660871.1">
    <property type="nucleotide sequence ID" value="NZ_FOIA01000033.1"/>
</dbReference>
<proteinExistence type="predicted"/>
<dbReference type="Gene3D" id="3.30.450.40">
    <property type="match status" value="1"/>
</dbReference>